<feature type="transmembrane region" description="Helical" evidence="2">
    <location>
        <begin position="81"/>
        <end position="101"/>
    </location>
</feature>
<keyword evidence="2" id="KW-0472">Membrane</keyword>
<evidence type="ECO:0000313" key="3">
    <source>
        <dbReference type="EMBL" id="TWG00479.1"/>
    </source>
</evidence>
<dbReference type="Proteomes" id="UP000317940">
    <property type="component" value="Unassembled WGS sequence"/>
</dbReference>
<feature type="transmembrane region" description="Helical" evidence="2">
    <location>
        <begin position="25"/>
        <end position="47"/>
    </location>
</feature>
<dbReference type="AlphaFoldDB" id="A0A561UM99"/>
<keyword evidence="2" id="KW-0812">Transmembrane</keyword>
<feature type="transmembrane region" description="Helical" evidence="2">
    <location>
        <begin position="148"/>
        <end position="166"/>
    </location>
</feature>
<name>A0A561UM99_9ACTN</name>
<evidence type="ECO:0000256" key="2">
    <source>
        <dbReference type="SAM" id="Phobius"/>
    </source>
</evidence>
<dbReference type="RefSeq" id="WP_145906575.1">
    <property type="nucleotide sequence ID" value="NZ_BAAAMZ010000014.1"/>
</dbReference>
<feature type="compositionally biased region" description="Pro residues" evidence="1">
    <location>
        <begin position="179"/>
        <end position="188"/>
    </location>
</feature>
<dbReference type="EMBL" id="VIWT01000001">
    <property type="protein sequence ID" value="TWG00479.1"/>
    <property type="molecule type" value="Genomic_DNA"/>
</dbReference>
<feature type="transmembrane region" description="Helical" evidence="2">
    <location>
        <begin position="108"/>
        <end position="128"/>
    </location>
</feature>
<feature type="compositionally biased region" description="Gly residues" evidence="1">
    <location>
        <begin position="224"/>
        <end position="240"/>
    </location>
</feature>
<keyword evidence="4" id="KW-1185">Reference proteome</keyword>
<proteinExistence type="predicted"/>
<protein>
    <submittedName>
        <fullName evidence="3">Uncharacterized protein</fullName>
    </submittedName>
</protein>
<organism evidence="3 4">
    <name type="scientific">Kitasatospora viridis</name>
    <dbReference type="NCBI Taxonomy" id="281105"/>
    <lineage>
        <taxon>Bacteria</taxon>
        <taxon>Bacillati</taxon>
        <taxon>Actinomycetota</taxon>
        <taxon>Actinomycetes</taxon>
        <taxon>Kitasatosporales</taxon>
        <taxon>Streptomycetaceae</taxon>
        <taxon>Kitasatospora</taxon>
    </lineage>
</organism>
<keyword evidence="2" id="KW-1133">Transmembrane helix</keyword>
<accession>A0A561UM99</accession>
<gene>
    <name evidence="3" type="ORF">FHX73_114358</name>
</gene>
<evidence type="ECO:0000256" key="1">
    <source>
        <dbReference type="SAM" id="MobiDB-lite"/>
    </source>
</evidence>
<evidence type="ECO:0000313" key="4">
    <source>
        <dbReference type="Proteomes" id="UP000317940"/>
    </source>
</evidence>
<feature type="compositionally biased region" description="Pro residues" evidence="1">
    <location>
        <begin position="195"/>
        <end position="214"/>
    </location>
</feature>
<sequence length="240" mass="24499">MSYGQPGVGGFAPVAAPPRARSGAAALPGLAVIMIMDLLLELGMLIYDLSKGGASYLQAGLWGNFGHVKFDAPVYFAPSDAATVVALIALIIGAFSGAAWVRPAGTTVLLVTAWTDASSIIYQLTANSDSRNHFASPVSPNLWLNLDTIAQLLLALVFAIVVGATMKSGSPAPYTGGFTPPPSAPNFPPQQGAPGFPPPSQGGFPPPPAQPPAQQPWGYPRPEAGGGSPRPEAGGGYPGR</sequence>
<reference evidence="3 4" key="1">
    <citation type="submission" date="2019-06" db="EMBL/GenBank/DDBJ databases">
        <title>Sequencing the genomes of 1000 actinobacteria strains.</title>
        <authorList>
            <person name="Klenk H.-P."/>
        </authorList>
    </citation>
    <scope>NUCLEOTIDE SEQUENCE [LARGE SCALE GENOMIC DNA]</scope>
    <source>
        <strain evidence="3 4">DSM 44826</strain>
    </source>
</reference>
<dbReference type="OrthoDB" id="10012270at2"/>
<feature type="region of interest" description="Disordered" evidence="1">
    <location>
        <begin position="173"/>
        <end position="240"/>
    </location>
</feature>
<comment type="caution">
    <text evidence="3">The sequence shown here is derived from an EMBL/GenBank/DDBJ whole genome shotgun (WGS) entry which is preliminary data.</text>
</comment>